<name>A0A6G0Y3N0_APHCR</name>
<keyword evidence="7" id="KW-0813">Transport</keyword>
<keyword evidence="4 5" id="KW-0472">Membrane</keyword>
<comment type="subcellular location">
    <subcellularLocation>
        <location evidence="1">Membrane</location>
        <topology evidence="1">Multi-pass membrane protein</topology>
    </subcellularLocation>
</comment>
<dbReference type="PANTHER" id="PTHR10037">
    <property type="entry name" value="VOLTAGE-GATED CATION CHANNEL CALCIUM AND SODIUM"/>
    <property type="match status" value="1"/>
</dbReference>
<evidence type="ECO:0000256" key="5">
    <source>
        <dbReference type="SAM" id="Phobius"/>
    </source>
</evidence>
<dbReference type="GO" id="GO:0086010">
    <property type="term" value="P:membrane depolarization during action potential"/>
    <property type="evidence" value="ECO:0007669"/>
    <property type="project" value="TreeGrafter"/>
</dbReference>
<evidence type="ECO:0000256" key="4">
    <source>
        <dbReference type="ARBA" id="ARBA00023136"/>
    </source>
</evidence>
<sequence>EVDDQDETCFLKQKNKDIVIDEISKKKPWITLVSYVDELTVGGRRDSQGNFIDAAPSFPGFGRNKESKAPLECFPFNCYQKIGIKKEWVDTCFGDRWMTFRQKTLVVVDTPIFEWFILVLIFASSVTLCFEDIYLDENQTLKTALYWTNFTFCVIFTIELMLKWIALGVYKYFKSFWTALDFIIAMVNMK</sequence>
<dbReference type="GO" id="GO:0005248">
    <property type="term" value="F:voltage-gated sodium channel activity"/>
    <property type="evidence" value="ECO:0007669"/>
    <property type="project" value="TreeGrafter"/>
</dbReference>
<keyword evidence="2 5" id="KW-0812">Transmembrane</keyword>
<evidence type="ECO:0000256" key="2">
    <source>
        <dbReference type="ARBA" id="ARBA00022692"/>
    </source>
</evidence>
<feature type="transmembrane region" description="Helical" evidence="5">
    <location>
        <begin position="146"/>
        <end position="166"/>
    </location>
</feature>
<evidence type="ECO:0000259" key="6">
    <source>
        <dbReference type="Pfam" id="PF00520"/>
    </source>
</evidence>
<dbReference type="PANTHER" id="PTHR10037:SF62">
    <property type="entry name" value="SODIUM CHANNEL PROTEIN 60E"/>
    <property type="match status" value="1"/>
</dbReference>
<gene>
    <name evidence="7" type="ORF">FWK35_00037461</name>
</gene>
<dbReference type="Pfam" id="PF00520">
    <property type="entry name" value="Ion_trans"/>
    <property type="match status" value="1"/>
</dbReference>
<feature type="domain" description="Ion transport" evidence="6">
    <location>
        <begin position="111"/>
        <end position="187"/>
    </location>
</feature>
<keyword evidence="7" id="KW-0406">Ion transport</keyword>
<dbReference type="GO" id="GO:0001518">
    <property type="term" value="C:voltage-gated sodium channel complex"/>
    <property type="evidence" value="ECO:0007669"/>
    <property type="project" value="TreeGrafter"/>
</dbReference>
<dbReference type="Proteomes" id="UP000478052">
    <property type="component" value="Unassembled WGS sequence"/>
</dbReference>
<evidence type="ECO:0000256" key="1">
    <source>
        <dbReference type="ARBA" id="ARBA00004141"/>
    </source>
</evidence>
<dbReference type="InterPro" id="IPR005821">
    <property type="entry name" value="Ion_trans_dom"/>
</dbReference>
<keyword evidence="8" id="KW-1185">Reference proteome</keyword>
<keyword evidence="3 5" id="KW-1133">Transmembrane helix</keyword>
<reference evidence="7 8" key="1">
    <citation type="submission" date="2019-08" db="EMBL/GenBank/DDBJ databases">
        <title>Whole genome of Aphis craccivora.</title>
        <authorList>
            <person name="Voronova N.V."/>
            <person name="Shulinski R.S."/>
            <person name="Bandarenka Y.V."/>
            <person name="Zhorov D.G."/>
            <person name="Warner D."/>
        </authorList>
    </citation>
    <scope>NUCLEOTIDE SEQUENCE [LARGE SCALE GENOMIC DNA]</scope>
    <source>
        <strain evidence="7">180601</strain>
        <tissue evidence="7">Whole Body</tissue>
    </source>
</reference>
<protein>
    <submittedName>
        <fullName evidence="7">Sodium channel protein 60E-like isoform X3</fullName>
    </submittedName>
</protein>
<evidence type="ECO:0000313" key="8">
    <source>
        <dbReference type="Proteomes" id="UP000478052"/>
    </source>
</evidence>
<comment type="caution">
    <text evidence="7">The sequence shown here is derived from an EMBL/GenBank/DDBJ whole genome shotgun (WGS) entry which is preliminary data.</text>
</comment>
<dbReference type="InterPro" id="IPR043203">
    <property type="entry name" value="VGCC_Ca_Na"/>
</dbReference>
<dbReference type="Gene3D" id="1.20.120.350">
    <property type="entry name" value="Voltage-gated potassium channels. Chain C"/>
    <property type="match status" value="1"/>
</dbReference>
<accession>A0A6G0Y3N0</accession>
<dbReference type="InterPro" id="IPR027359">
    <property type="entry name" value="Volt_channel_dom_sf"/>
</dbReference>
<dbReference type="AlphaFoldDB" id="A0A6G0Y3N0"/>
<feature type="transmembrane region" description="Helical" evidence="5">
    <location>
        <begin position="112"/>
        <end position="134"/>
    </location>
</feature>
<feature type="non-terminal residue" evidence="7">
    <location>
        <position position="1"/>
    </location>
</feature>
<keyword evidence="7" id="KW-0407">Ion channel</keyword>
<evidence type="ECO:0000256" key="3">
    <source>
        <dbReference type="ARBA" id="ARBA00022989"/>
    </source>
</evidence>
<organism evidence="7 8">
    <name type="scientific">Aphis craccivora</name>
    <name type="common">Cowpea aphid</name>
    <dbReference type="NCBI Taxonomy" id="307492"/>
    <lineage>
        <taxon>Eukaryota</taxon>
        <taxon>Metazoa</taxon>
        <taxon>Ecdysozoa</taxon>
        <taxon>Arthropoda</taxon>
        <taxon>Hexapoda</taxon>
        <taxon>Insecta</taxon>
        <taxon>Pterygota</taxon>
        <taxon>Neoptera</taxon>
        <taxon>Paraneoptera</taxon>
        <taxon>Hemiptera</taxon>
        <taxon>Sternorrhyncha</taxon>
        <taxon>Aphidomorpha</taxon>
        <taxon>Aphidoidea</taxon>
        <taxon>Aphididae</taxon>
        <taxon>Aphidini</taxon>
        <taxon>Aphis</taxon>
        <taxon>Aphis</taxon>
    </lineage>
</organism>
<dbReference type="EMBL" id="VUJU01006499">
    <property type="protein sequence ID" value="KAF0748394.1"/>
    <property type="molecule type" value="Genomic_DNA"/>
</dbReference>
<evidence type="ECO:0000313" key="7">
    <source>
        <dbReference type="EMBL" id="KAF0748394.1"/>
    </source>
</evidence>
<proteinExistence type="predicted"/>
<dbReference type="SUPFAM" id="SSF81324">
    <property type="entry name" value="Voltage-gated potassium channels"/>
    <property type="match status" value="1"/>
</dbReference>
<dbReference type="OrthoDB" id="10068803at2759"/>
<dbReference type="GO" id="GO:0019228">
    <property type="term" value="P:neuronal action potential"/>
    <property type="evidence" value="ECO:0007669"/>
    <property type="project" value="TreeGrafter"/>
</dbReference>